<dbReference type="CDD" id="cd02164">
    <property type="entry name" value="PPAT_CoAS"/>
    <property type="match status" value="1"/>
</dbReference>
<dbReference type="NCBIfam" id="NF001985">
    <property type="entry name" value="PRK00777.1"/>
    <property type="match status" value="1"/>
</dbReference>
<dbReference type="FunFam" id="3.40.50.620:FF:000238">
    <property type="entry name" value="Phosphopantetheine adenylyltransferase"/>
    <property type="match status" value="1"/>
</dbReference>
<proteinExistence type="predicted"/>
<keyword evidence="4" id="KW-1185">Reference proteome</keyword>
<dbReference type="GO" id="GO:0015937">
    <property type="term" value="P:coenzyme A biosynthetic process"/>
    <property type="evidence" value="ECO:0007669"/>
    <property type="project" value="TreeGrafter"/>
</dbReference>
<accession>A0AA35ITM2</accession>
<dbReference type="PANTHER" id="PTHR10695">
    <property type="entry name" value="DEPHOSPHO-COA KINASE-RELATED"/>
    <property type="match status" value="1"/>
</dbReference>
<dbReference type="PANTHER" id="PTHR10695:SF46">
    <property type="entry name" value="BIFUNCTIONAL COENZYME A SYNTHASE-RELATED"/>
    <property type="match status" value="1"/>
</dbReference>
<dbReference type="GeneID" id="80921613"/>
<evidence type="ECO:0000256" key="1">
    <source>
        <dbReference type="SAM" id="MobiDB-lite"/>
    </source>
</evidence>
<dbReference type="Proteomes" id="UP001161438">
    <property type="component" value="Chromosome 16"/>
</dbReference>
<dbReference type="GO" id="GO:0004140">
    <property type="term" value="F:dephospho-CoA kinase activity"/>
    <property type="evidence" value="ECO:0007669"/>
    <property type="project" value="TreeGrafter"/>
</dbReference>
<gene>
    <name evidence="3" type="primary">SMKI16G0100</name>
    <name evidence="3" type="ORF">SMKI_16G0100</name>
</gene>
<dbReference type="InterPro" id="IPR014729">
    <property type="entry name" value="Rossmann-like_a/b/a_fold"/>
</dbReference>
<dbReference type="SUPFAM" id="SSF52374">
    <property type="entry name" value="Nucleotidylyl transferase"/>
    <property type="match status" value="1"/>
</dbReference>
<dbReference type="AlphaFoldDB" id="A0AA35ITM2"/>
<protein>
    <recommendedName>
        <fullName evidence="2">Cytidyltransferase-like domain-containing protein</fullName>
    </recommendedName>
</protein>
<dbReference type="RefSeq" id="XP_056079806.1">
    <property type="nucleotide sequence ID" value="XM_056226049.1"/>
</dbReference>
<name>A0AA35ITM2_SACMI</name>
<dbReference type="Pfam" id="PF01467">
    <property type="entry name" value="CTP_transf_like"/>
    <property type="match status" value="1"/>
</dbReference>
<dbReference type="Gene3D" id="3.40.50.620">
    <property type="entry name" value="HUPs"/>
    <property type="match status" value="1"/>
</dbReference>
<evidence type="ECO:0000259" key="2">
    <source>
        <dbReference type="Pfam" id="PF01467"/>
    </source>
</evidence>
<dbReference type="EMBL" id="OX365772">
    <property type="protein sequence ID" value="CAI4036688.1"/>
    <property type="molecule type" value="Genomic_DNA"/>
</dbReference>
<sequence length="320" mass="36142">MIKTGTVKKKSGEPQNLKESSVSMVEESSRVLIVLPYLLPDATLQRITGQTIPFLRKWQSQLDIVIIPKFKTSFQLDSALGKMYSITRDVLLDYGMINTGINIIFNNSDFAKSGLEWKVVLLPHDSTFKTWKLELRDAQYHTIEHYSLHDKVMEEIIGPKDANKFHVTALGGTFDHIHDGHKILLSVSTFITSERLICGITCDELLQNKKYKQLIEPYDTRCSHVRQFIKLLKPELSIELVPLRDVCGPTGKVPEIECLVVSRETVCGAETVNKTRTEKGMSPLEVHVVNVLGGREEDGWSEKLSSTEIRRLLQSSDSSS</sequence>
<feature type="domain" description="Cytidyltransferase-like" evidence="2">
    <location>
        <begin position="170"/>
        <end position="311"/>
    </location>
</feature>
<feature type="region of interest" description="Disordered" evidence="1">
    <location>
        <begin position="1"/>
        <end position="21"/>
    </location>
</feature>
<dbReference type="InterPro" id="IPR004821">
    <property type="entry name" value="Cyt_trans-like"/>
</dbReference>
<evidence type="ECO:0000313" key="4">
    <source>
        <dbReference type="Proteomes" id="UP001161438"/>
    </source>
</evidence>
<evidence type="ECO:0000313" key="3">
    <source>
        <dbReference type="EMBL" id="CAI4036688.1"/>
    </source>
</evidence>
<organism evidence="3 4">
    <name type="scientific">Saccharomyces mikatae IFO 1815</name>
    <dbReference type="NCBI Taxonomy" id="226126"/>
    <lineage>
        <taxon>Eukaryota</taxon>
        <taxon>Fungi</taxon>
        <taxon>Dikarya</taxon>
        <taxon>Ascomycota</taxon>
        <taxon>Saccharomycotina</taxon>
        <taxon>Saccharomycetes</taxon>
        <taxon>Saccharomycetales</taxon>
        <taxon>Saccharomycetaceae</taxon>
        <taxon>Saccharomyces</taxon>
    </lineage>
</organism>
<reference evidence="3" key="1">
    <citation type="submission" date="2022-10" db="EMBL/GenBank/DDBJ databases">
        <authorList>
            <person name="Byrne P K."/>
        </authorList>
    </citation>
    <scope>NUCLEOTIDE SEQUENCE</scope>
    <source>
        <strain evidence="3">IFO1815</strain>
    </source>
</reference>